<dbReference type="OMA" id="IEHIHVI"/>
<dbReference type="InParanoid" id="C5DIG6"/>
<sequence length="184" mass="21166">MLSWDQILELIASGELQELKRTPRVAELYQQYRAELAAQHTTVVDAVIDRKLRWDRCELAALDARLPTAEARAVAMLSDPALYKLLPNDFPYDFDPRVSHLVLWSKVRIPLYKHHGSRETVPAVYDKIQSFLSAKLRPHGVRNFAWFINYPHLQSVKAVSHIHILIYTEDAHVISDILEGGFLK</sequence>
<reference evidence="1 2" key="1">
    <citation type="journal article" date="2009" name="Genome Res.">
        <title>Comparative genomics of protoploid Saccharomycetaceae.</title>
        <authorList>
            <consortium name="The Genolevures Consortium"/>
            <person name="Souciet J.-L."/>
            <person name="Dujon B."/>
            <person name="Gaillardin C."/>
            <person name="Johnston M."/>
            <person name="Baret P.V."/>
            <person name="Cliften P."/>
            <person name="Sherman D.J."/>
            <person name="Weissenbach J."/>
            <person name="Westhof E."/>
            <person name="Wincker P."/>
            <person name="Jubin C."/>
            <person name="Poulain J."/>
            <person name="Barbe V."/>
            <person name="Segurens B."/>
            <person name="Artiguenave F."/>
            <person name="Anthouard V."/>
            <person name="Vacherie B."/>
            <person name="Val M.-E."/>
            <person name="Fulton R.S."/>
            <person name="Minx P."/>
            <person name="Wilson R."/>
            <person name="Durrens P."/>
            <person name="Jean G."/>
            <person name="Marck C."/>
            <person name="Martin T."/>
            <person name="Nikolski M."/>
            <person name="Rolland T."/>
            <person name="Seret M.-L."/>
            <person name="Casaregola S."/>
            <person name="Despons L."/>
            <person name="Fairhead C."/>
            <person name="Fischer G."/>
            <person name="Lafontaine I."/>
            <person name="Leh V."/>
            <person name="Lemaire M."/>
            <person name="de Montigny J."/>
            <person name="Neuveglise C."/>
            <person name="Thierry A."/>
            <person name="Blanc-Lenfle I."/>
            <person name="Bleykasten C."/>
            <person name="Diffels J."/>
            <person name="Fritsch E."/>
            <person name="Frangeul L."/>
            <person name="Goeffon A."/>
            <person name="Jauniaux N."/>
            <person name="Kachouri-Lafond R."/>
            <person name="Payen C."/>
            <person name="Potier S."/>
            <person name="Pribylova L."/>
            <person name="Ozanne C."/>
            <person name="Richard G.-F."/>
            <person name="Sacerdot C."/>
            <person name="Straub M.-L."/>
            <person name="Talla E."/>
        </authorList>
    </citation>
    <scope>NUCLEOTIDE SEQUENCE [LARGE SCALE GENOMIC DNA]</scope>
    <source>
        <strain evidence="2">ATCC 56472 / CBS 6340 / NRRL Y-8284</strain>
    </source>
</reference>
<dbReference type="FunCoup" id="C5DIG6">
    <property type="interactions" value="2"/>
</dbReference>
<dbReference type="GeneID" id="8292182"/>
<dbReference type="GO" id="GO:0005737">
    <property type="term" value="C:cytoplasm"/>
    <property type="evidence" value="ECO:0007669"/>
    <property type="project" value="TreeGrafter"/>
</dbReference>
<dbReference type="AlphaFoldDB" id="C5DIG6"/>
<dbReference type="HOGENOM" id="CLU_075862_2_1_1"/>
<name>C5DIG6_LACTC</name>
<keyword evidence="2" id="KW-1185">Reference proteome</keyword>
<dbReference type="PANTHER" id="PTHR35020">
    <property type="entry name" value="N-ACETYLGLUCOSAMINE-INDUCED PROTEIN 1"/>
    <property type="match status" value="1"/>
</dbReference>
<dbReference type="RefSeq" id="XP_002554014.1">
    <property type="nucleotide sequence ID" value="XM_002553968.1"/>
</dbReference>
<dbReference type="GO" id="GO:0006044">
    <property type="term" value="P:N-acetylglucosamine metabolic process"/>
    <property type="evidence" value="ECO:0007669"/>
    <property type="project" value="TreeGrafter"/>
</dbReference>
<evidence type="ECO:0000313" key="2">
    <source>
        <dbReference type="Proteomes" id="UP000002036"/>
    </source>
</evidence>
<accession>C5DIG6</accession>
<dbReference type="EMBL" id="CU928169">
    <property type="protein sequence ID" value="CAR23577.1"/>
    <property type="molecule type" value="Genomic_DNA"/>
</dbReference>
<dbReference type="eggNOG" id="ENOG502S263">
    <property type="taxonomic scope" value="Eukaryota"/>
</dbReference>
<dbReference type="KEGG" id="lth:KLTH0E12364g"/>
<dbReference type="Proteomes" id="UP000002036">
    <property type="component" value="Chromosome E"/>
</dbReference>
<proteinExistence type="predicted"/>
<protein>
    <submittedName>
        <fullName evidence="1">KLTH0E12364p</fullName>
    </submittedName>
</protein>
<dbReference type="PANTHER" id="PTHR35020:SF2">
    <property type="entry name" value="N-ACETYLGLUCOSAMINE-INDUCED PROTEIN 1"/>
    <property type="match status" value="1"/>
</dbReference>
<dbReference type="OrthoDB" id="10053431at2759"/>
<organism evidence="1 2">
    <name type="scientific">Lachancea thermotolerans (strain ATCC 56472 / CBS 6340 / NRRL Y-8284)</name>
    <name type="common">Yeast</name>
    <name type="synonym">Kluyveromyces thermotolerans</name>
    <dbReference type="NCBI Taxonomy" id="559295"/>
    <lineage>
        <taxon>Eukaryota</taxon>
        <taxon>Fungi</taxon>
        <taxon>Dikarya</taxon>
        <taxon>Ascomycota</taxon>
        <taxon>Saccharomycotina</taxon>
        <taxon>Saccharomycetes</taxon>
        <taxon>Saccharomycetales</taxon>
        <taxon>Saccharomycetaceae</taxon>
        <taxon>Lachancea</taxon>
    </lineage>
</organism>
<dbReference type="Pfam" id="PF12239">
    <property type="entry name" value="DUF3605"/>
    <property type="match status" value="1"/>
</dbReference>
<evidence type="ECO:0000313" key="1">
    <source>
        <dbReference type="EMBL" id="CAR23577.1"/>
    </source>
</evidence>
<gene>
    <name evidence="1" type="ordered locus">KLTH0E12364g</name>
</gene>
<dbReference type="InterPro" id="IPR022036">
    <property type="entry name" value="DUF3605"/>
</dbReference>